<name>A0A7K0BN14_9ACTN</name>
<evidence type="ECO:0000313" key="3">
    <source>
        <dbReference type="Proteomes" id="UP000487268"/>
    </source>
</evidence>
<feature type="transmembrane region" description="Helical" evidence="1">
    <location>
        <begin position="92"/>
        <end position="116"/>
    </location>
</feature>
<gene>
    <name evidence="2" type="ORF">ACRB68_01310</name>
</gene>
<accession>A0A7K0BN14</accession>
<evidence type="ECO:0000256" key="1">
    <source>
        <dbReference type="SAM" id="Phobius"/>
    </source>
</evidence>
<proteinExistence type="predicted"/>
<dbReference type="AlphaFoldDB" id="A0A7K0BN14"/>
<keyword evidence="3" id="KW-1185">Reference proteome</keyword>
<reference evidence="2 3" key="1">
    <citation type="submission" date="2019-10" db="EMBL/GenBank/DDBJ databases">
        <title>Actinomadura rubteroloni sp. nov. and Actinomadura macrotermitis sp. nov., isolated from the gut of fungus growing-termite Macrotermes natalensis.</title>
        <authorList>
            <person name="Benndorf R."/>
            <person name="Martin K."/>
            <person name="Kuefner M."/>
            <person name="De Beer W."/>
            <person name="Kaster A.-K."/>
            <person name="Vollmers J."/>
            <person name="Poulsen M."/>
            <person name="Beemelmanns C."/>
        </authorList>
    </citation>
    <scope>NUCLEOTIDE SEQUENCE [LARGE SCALE GENOMIC DNA]</scope>
    <source>
        <strain evidence="2 3">RB68</strain>
    </source>
</reference>
<dbReference type="Proteomes" id="UP000487268">
    <property type="component" value="Unassembled WGS sequence"/>
</dbReference>
<sequence length="152" mass="15506">MTGPGPEGEPKIDALRLWGGGLATALVAALVAFLGVLITHGVLGVRLLVPEREEALADTAAGAYVLAAAAGALVTTLVLQLLVVLTARPMDFFARVTGLLTMVLTIAPFITGAALAREVATGLVNLFVGLTIASLLTQTGYAALRSGRTGDR</sequence>
<comment type="caution">
    <text evidence="2">The sequence shown here is derived from an EMBL/GenBank/DDBJ whole genome shotgun (WGS) entry which is preliminary data.</text>
</comment>
<keyword evidence="1" id="KW-0812">Transmembrane</keyword>
<dbReference type="EMBL" id="WEGH01000001">
    <property type="protein sequence ID" value="MQY02104.1"/>
    <property type="molecule type" value="Genomic_DNA"/>
</dbReference>
<organism evidence="2 3">
    <name type="scientific">Actinomadura macrotermitis</name>
    <dbReference type="NCBI Taxonomy" id="2585200"/>
    <lineage>
        <taxon>Bacteria</taxon>
        <taxon>Bacillati</taxon>
        <taxon>Actinomycetota</taxon>
        <taxon>Actinomycetes</taxon>
        <taxon>Streptosporangiales</taxon>
        <taxon>Thermomonosporaceae</taxon>
        <taxon>Actinomadura</taxon>
    </lineage>
</organism>
<dbReference type="InterPro" id="IPR045713">
    <property type="entry name" value="DUF6069"/>
</dbReference>
<feature type="transmembrane region" description="Helical" evidence="1">
    <location>
        <begin position="63"/>
        <end position="85"/>
    </location>
</feature>
<dbReference type="OrthoDB" id="4868427at2"/>
<dbReference type="RefSeq" id="WP_153530386.1">
    <property type="nucleotide sequence ID" value="NZ_WEGH01000001.1"/>
</dbReference>
<keyword evidence="1" id="KW-0472">Membrane</keyword>
<protein>
    <submittedName>
        <fullName evidence="2">Uncharacterized protein</fullName>
    </submittedName>
</protein>
<dbReference type="Pfam" id="PF19545">
    <property type="entry name" value="DUF6069"/>
    <property type="match status" value="1"/>
</dbReference>
<feature type="transmembrane region" description="Helical" evidence="1">
    <location>
        <begin position="122"/>
        <end position="144"/>
    </location>
</feature>
<evidence type="ECO:0000313" key="2">
    <source>
        <dbReference type="EMBL" id="MQY02104.1"/>
    </source>
</evidence>
<keyword evidence="1" id="KW-1133">Transmembrane helix</keyword>
<feature type="transmembrane region" description="Helical" evidence="1">
    <location>
        <begin position="21"/>
        <end position="43"/>
    </location>
</feature>